<keyword evidence="4" id="KW-1185">Reference proteome</keyword>
<comment type="caution">
    <text evidence="3">The sequence shown here is derived from an EMBL/GenBank/DDBJ whole genome shotgun (WGS) entry which is preliminary data.</text>
</comment>
<keyword evidence="2" id="KW-1133">Transmembrane helix</keyword>
<gene>
    <name evidence="3" type="ORF">KIN34_09180</name>
</gene>
<feature type="transmembrane region" description="Helical" evidence="2">
    <location>
        <begin position="32"/>
        <end position="52"/>
    </location>
</feature>
<organism evidence="3 4">
    <name type="scientific">Cellulomonas fulva</name>
    <dbReference type="NCBI Taxonomy" id="2835530"/>
    <lineage>
        <taxon>Bacteria</taxon>
        <taxon>Bacillati</taxon>
        <taxon>Actinomycetota</taxon>
        <taxon>Actinomycetes</taxon>
        <taxon>Micrococcales</taxon>
        <taxon>Cellulomonadaceae</taxon>
        <taxon>Cellulomonas</taxon>
    </lineage>
</organism>
<dbReference type="Gene3D" id="2.160.20.10">
    <property type="entry name" value="Single-stranded right-handed beta-helix, Pectin lyase-like"/>
    <property type="match status" value="1"/>
</dbReference>
<feature type="region of interest" description="Disordered" evidence="1">
    <location>
        <begin position="1"/>
        <end position="27"/>
    </location>
</feature>
<dbReference type="RefSeq" id="WP_214349553.1">
    <property type="nucleotide sequence ID" value="NZ_JAHBOH010000001.1"/>
</dbReference>
<protein>
    <submittedName>
        <fullName evidence="3">Adenylyl cyclase</fullName>
    </submittedName>
</protein>
<dbReference type="InterPro" id="IPR006311">
    <property type="entry name" value="TAT_signal"/>
</dbReference>
<keyword evidence="2" id="KW-0812">Transmembrane</keyword>
<feature type="compositionally biased region" description="Pro residues" evidence="1">
    <location>
        <begin position="1"/>
        <end position="21"/>
    </location>
</feature>
<sequence length="649" mass="69412">MPHHSPAPAPVPAPVPAPAPARAPSRRRRRTGLAGLVALALVVGAAASPAAAGRGHQPPAPDLGANVVVFDPSMPVADIQARVDAIHAQQVDAEMGTARYSLLFLPGEYGTAEQPLQMKVGYYTEVAGLGASPSDVVVHGKIETYNRCLSDDPDNPNCLALVNFWRTLSNLTIDIDAAGQDGCRASANFWAVSQAVSVRRVDVRADEGDPGFSLMDYCTAGPQYASGGFIADSRFGDVVNGSQQQWLTRNSEVRSWSNGVWNQVFSGVEGAPDDAAFPDPPYTTLDTTPVSREKPYLYVDDHGRWNVRVPSAAQGTRGITWADGMTPGRSVPLRSFYVARPGDSVARINLELARGKNLLLTPGVYDVASTITAWRPGTVVLGLGHATLTSVRGSVPLFVADVPGIVVAGVTVDAGPTKSPVLLKVGLRLGGHDWGARSRKDPITLSDVYFRVGGPHRGSTDVALEINADDVVVDHTWVWRADHGVEGFTEGVNGDTERWRTNIGRTGVVVNGDDVTATGLFVEHFQQHNLVWNGDGGRVVLFQNELPYDPPTQADWTRPDGTLGWAGYKVGDAVRTHQLWGGGVYVFNQNNPSIVTERGFEVPERPGVRLTHVMTVNLSAGTIRHVVNDTGDQVDDTAVGVPSFVAQYP</sequence>
<dbReference type="CDD" id="cd23669">
    <property type="entry name" value="GH55_SacteLam55A-like"/>
    <property type="match status" value="1"/>
</dbReference>
<dbReference type="InterPro" id="IPR012334">
    <property type="entry name" value="Pectin_lyas_fold"/>
</dbReference>
<evidence type="ECO:0000313" key="4">
    <source>
        <dbReference type="Proteomes" id="UP000722125"/>
    </source>
</evidence>
<dbReference type="Proteomes" id="UP000722125">
    <property type="component" value="Unassembled WGS sequence"/>
</dbReference>
<dbReference type="EMBL" id="JAHBOH010000001">
    <property type="protein sequence ID" value="MBT0994458.1"/>
    <property type="molecule type" value="Genomic_DNA"/>
</dbReference>
<name>A0ABS5TZ73_9CELL</name>
<evidence type="ECO:0000256" key="1">
    <source>
        <dbReference type="SAM" id="MobiDB-lite"/>
    </source>
</evidence>
<proteinExistence type="predicted"/>
<accession>A0ABS5TZ73</accession>
<evidence type="ECO:0000313" key="3">
    <source>
        <dbReference type="EMBL" id="MBT0994458.1"/>
    </source>
</evidence>
<keyword evidence="2" id="KW-0472">Membrane</keyword>
<reference evidence="3 4" key="1">
    <citation type="submission" date="2021-05" db="EMBL/GenBank/DDBJ databases">
        <title>Description of Cellulomonas sp. DKR-3 sp. nov.</title>
        <authorList>
            <person name="Dahal R.H."/>
            <person name="Chaudhary D.K."/>
        </authorList>
    </citation>
    <scope>NUCLEOTIDE SEQUENCE [LARGE SCALE GENOMIC DNA]</scope>
    <source>
        <strain evidence="3 4">DKR-3</strain>
    </source>
</reference>
<evidence type="ECO:0000256" key="2">
    <source>
        <dbReference type="SAM" id="Phobius"/>
    </source>
</evidence>
<dbReference type="PROSITE" id="PS51318">
    <property type="entry name" value="TAT"/>
    <property type="match status" value="1"/>
</dbReference>
<dbReference type="InterPro" id="IPR059186">
    <property type="entry name" value="SACTE_4363"/>
</dbReference>